<dbReference type="GO" id="GO:0005886">
    <property type="term" value="C:plasma membrane"/>
    <property type="evidence" value="ECO:0007669"/>
    <property type="project" value="UniProtKB-SubCell"/>
</dbReference>
<dbReference type="GO" id="GO:0009425">
    <property type="term" value="C:bacterial-type flagellum basal body"/>
    <property type="evidence" value="ECO:0007669"/>
    <property type="project" value="UniProtKB-SubCell"/>
</dbReference>
<dbReference type="InterPro" id="IPR052205">
    <property type="entry name" value="FliO/MopB"/>
</dbReference>
<keyword evidence="5 7" id="KW-0975">Bacterial flagellum</keyword>
<evidence type="ECO:0000256" key="8">
    <source>
        <dbReference type="SAM" id="SignalP"/>
    </source>
</evidence>
<comment type="similarity">
    <text evidence="6 7">Belongs to the FliO/MopB family.</text>
</comment>
<protein>
    <recommendedName>
        <fullName evidence="7">Flagellar protein</fullName>
    </recommendedName>
</protein>
<keyword evidence="9" id="KW-0282">Flagellum</keyword>
<dbReference type="STRING" id="195064.SAMN05421721_104166"/>
<dbReference type="Proteomes" id="UP000199556">
    <property type="component" value="Unassembled WGS sequence"/>
</dbReference>
<keyword evidence="3 7" id="KW-1133">Transmembrane helix</keyword>
<evidence type="ECO:0000256" key="3">
    <source>
        <dbReference type="ARBA" id="ARBA00022989"/>
    </source>
</evidence>
<evidence type="ECO:0000256" key="4">
    <source>
        <dbReference type="ARBA" id="ARBA00023136"/>
    </source>
</evidence>
<reference evidence="9 10" key="1">
    <citation type="submission" date="2016-10" db="EMBL/GenBank/DDBJ databases">
        <authorList>
            <person name="de Groot N.N."/>
        </authorList>
    </citation>
    <scope>NUCLEOTIDE SEQUENCE [LARGE SCALE GENOMIC DNA]</scope>
    <source>
        <strain evidence="9 10">DSM 4180</strain>
    </source>
</reference>
<evidence type="ECO:0000256" key="1">
    <source>
        <dbReference type="ARBA" id="ARBA00022475"/>
    </source>
</evidence>
<dbReference type="PANTHER" id="PTHR38766">
    <property type="entry name" value="FLAGELLAR PROTEIN FLIO"/>
    <property type="match status" value="1"/>
</dbReference>
<comment type="subcellular location">
    <subcellularLocation>
        <location evidence="7">Cell membrane</location>
    </subcellularLocation>
    <subcellularLocation>
        <location evidence="7">Bacterial flagellum basal body</location>
    </subcellularLocation>
</comment>
<keyword evidence="1 7" id="KW-1003">Cell membrane</keyword>
<evidence type="ECO:0000256" key="2">
    <source>
        <dbReference type="ARBA" id="ARBA00022692"/>
    </source>
</evidence>
<gene>
    <name evidence="9" type="ORF">SAMN05421721_104166</name>
</gene>
<evidence type="ECO:0000313" key="10">
    <source>
        <dbReference type="Proteomes" id="UP000199556"/>
    </source>
</evidence>
<keyword evidence="9" id="KW-0966">Cell projection</keyword>
<dbReference type="AlphaFoldDB" id="A0A1I4QIT6"/>
<keyword evidence="10" id="KW-1185">Reference proteome</keyword>
<keyword evidence="4 7" id="KW-0472">Membrane</keyword>
<feature type="chain" id="PRO_5011796521" description="Flagellar protein" evidence="8">
    <location>
        <begin position="23"/>
        <end position="150"/>
    </location>
</feature>
<accession>A0A1I4QIT6</accession>
<evidence type="ECO:0000256" key="7">
    <source>
        <dbReference type="RuleBase" id="RU362064"/>
    </source>
</evidence>
<proteinExistence type="inferred from homology"/>
<keyword evidence="8" id="KW-0732">Signal</keyword>
<dbReference type="Pfam" id="PF04347">
    <property type="entry name" value="FliO"/>
    <property type="match status" value="1"/>
</dbReference>
<keyword evidence="2 7" id="KW-0812">Transmembrane</keyword>
<dbReference type="GO" id="GO:0044781">
    <property type="term" value="P:bacterial-type flagellum organization"/>
    <property type="evidence" value="ECO:0007669"/>
    <property type="project" value="UniProtKB-UniRule"/>
</dbReference>
<dbReference type="OrthoDB" id="5741235at2"/>
<dbReference type="PANTHER" id="PTHR38766:SF1">
    <property type="entry name" value="FLAGELLAR PROTEIN FLIO"/>
    <property type="match status" value="1"/>
</dbReference>
<keyword evidence="9" id="KW-0969">Cilium</keyword>
<dbReference type="EMBL" id="FOUO01000004">
    <property type="protein sequence ID" value="SFM39580.1"/>
    <property type="molecule type" value="Genomic_DNA"/>
</dbReference>
<sequence length="150" mass="15045">MGRIRASVMAACLLLPAGLAAAAPEGADPAPGLGITSGGAAYLLQLLLGLAVVIAAILVLGFVLRRTGGIGGRLSGEFRVLGSVSLGARERMVLVQVGEQQLVLGVAPGQVRTLHVLARPLEPRGTAAPAGEESFTARLRAAMGTKGGTS</sequence>
<dbReference type="NCBIfam" id="TIGR03500">
    <property type="entry name" value="FliO_TIGR"/>
    <property type="match status" value="1"/>
</dbReference>
<evidence type="ECO:0000313" key="9">
    <source>
        <dbReference type="EMBL" id="SFM39580.1"/>
    </source>
</evidence>
<dbReference type="InterPro" id="IPR022781">
    <property type="entry name" value="Flagellar_biosynth_FliO"/>
</dbReference>
<evidence type="ECO:0000256" key="6">
    <source>
        <dbReference type="ARBA" id="ARBA00037937"/>
    </source>
</evidence>
<name>A0A1I4QIT6_ECTMO</name>
<feature type="transmembrane region" description="Helical" evidence="7">
    <location>
        <begin position="46"/>
        <end position="64"/>
    </location>
</feature>
<evidence type="ECO:0000256" key="5">
    <source>
        <dbReference type="ARBA" id="ARBA00023143"/>
    </source>
</evidence>
<organism evidence="9 10">
    <name type="scientific">Ectothiorhodospira mobilis</name>
    <dbReference type="NCBI Taxonomy" id="195064"/>
    <lineage>
        <taxon>Bacteria</taxon>
        <taxon>Pseudomonadati</taxon>
        <taxon>Pseudomonadota</taxon>
        <taxon>Gammaproteobacteria</taxon>
        <taxon>Chromatiales</taxon>
        <taxon>Ectothiorhodospiraceae</taxon>
        <taxon>Ectothiorhodospira</taxon>
    </lineage>
</organism>
<feature type="signal peptide" evidence="8">
    <location>
        <begin position="1"/>
        <end position="22"/>
    </location>
</feature>